<comment type="caution">
    <text evidence="1">The sequence shown here is derived from an EMBL/GenBank/DDBJ whole genome shotgun (WGS) entry which is preliminary data.</text>
</comment>
<dbReference type="InterPro" id="IPR011051">
    <property type="entry name" value="RmlC_Cupin_sf"/>
</dbReference>
<keyword evidence="2" id="KW-1185">Reference proteome</keyword>
<name>A0AAD3GYR2_9STRA</name>
<gene>
    <name evidence="1" type="ORF">CTEN210_00353</name>
</gene>
<dbReference type="Gene3D" id="2.60.120.10">
    <property type="entry name" value="Jelly Rolls"/>
    <property type="match status" value="1"/>
</dbReference>
<evidence type="ECO:0000313" key="1">
    <source>
        <dbReference type="EMBL" id="GFH43880.1"/>
    </source>
</evidence>
<proteinExistence type="predicted"/>
<protein>
    <submittedName>
        <fullName evidence="1">Uncharacterized protein</fullName>
    </submittedName>
</protein>
<dbReference type="EMBL" id="BLLK01000019">
    <property type="protein sequence ID" value="GFH43880.1"/>
    <property type="molecule type" value="Genomic_DNA"/>
</dbReference>
<dbReference type="Proteomes" id="UP001054902">
    <property type="component" value="Unassembled WGS sequence"/>
</dbReference>
<evidence type="ECO:0000313" key="2">
    <source>
        <dbReference type="Proteomes" id="UP001054902"/>
    </source>
</evidence>
<sequence length="228" mass="25671">MTLNTLIEKNEDVFSTKIAAGSLQTSSLGSKFPIKDAKSLPSPSDVINASQNETGLFVSESNQNQFDILYAKALHQAFDKSTRTKEELQEFLETNESNGRPLFMQMMMLKPSQWFRIHAHPTIEFVYCLHGSLHEYRMTSPDPFVNRNDLKGDEPQGPLICQETKFEKFSLNQGETLVNEIGSVHQSFIGDEEAAVLLVIWGGCHANTHPSRVLSKDSRLRPNVGWDI</sequence>
<dbReference type="InterPro" id="IPR014710">
    <property type="entry name" value="RmlC-like_jellyroll"/>
</dbReference>
<dbReference type="SUPFAM" id="SSF51182">
    <property type="entry name" value="RmlC-like cupins"/>
    <property type="match status" value="1"/>
</dbReference>
<reference evidence="1 2" key="1">
    <citation type="journal article" date="2021" name="Sci. Rep.">
        <title>The genome of the diatom Chaetoceros tenuissimus carries an ancient integrated fragment of an extant virus.</title>
        <authorList>
            <person name="Hongo Y."/>
            <person name="Kimura K."/>
            <person name="Takaki Y."/>
            <person name="Yoshida Y."/>
            <person name="Baba S."/>
            <person name="Kobayashi G."/>
            <person name="Nagasaki K."/>
            <person name="Hano T."/>
            <person name="Tomaru Y."/>
        </authorList>
    </citation>
    <scope>NUCLEOTIDE SEQUENCE [LARGE SCALE GENOMIC DNA]</scope>
    <source>
        <strain evidence="1 2">NIES-3715</strain>
    </source>
</reference>
<organism evidence="1 2">
    <name type="scientific">Chaetoceros tenuissimus</name>
    <dbReference type="NCBI Taxonomy" id="426638"/>
    <lineage>
        <taxon>Eukaryota</taxon>
        <taxon>Sar</taxon>
        <taxon>Stramenopiles</taxon>
        <taxon>Ochrophyta</taxon>
        <taxon>Bacillariophyta</taxon>
        <taxon>Coscinodiscophyceae</taxon>
        <taxon>Chaetocerotophycidae</taxon>
        <taxon>Chaetocerotales</taxon>
        <taxon>Chaetocerotaceae</taxon>
        <taxon>Chaetoceros</taxon>
    </lineage>
</organism>
<dbReference type="AlphaFoldDB" id="A0AAD3GYR2"/>
<accession>A0AAD3GYR2</accession>